<protein>
    <recommendedName>
        <fullName evidence="3">Peptidase M10 serralysin C-terminal domain-containing protein</fullName>
    </recommendedName>
</protein>
<dbReference type="InterPro" id="IPR018511">
    <property type="entry name" value="Hemolysin-typ_Ca-bd_CS"/>
</dbReference>
<organism evidence="1 2">
    <name type="scientific">Donghicola mangrovi</name>
    <dbReference type="NCBI Taxonomy" id="2729614"/>
    <lineage>
        <taxon>Bacteria</taxon>
        <taxon>Pseudomonadati</taxon>
        <taxon>Pseudomonadota</taxon>
        <taxon>Alphaproteobacteria</taxon>
        <taxon>Rhodobacterales</taxon>
        <taxon>Roseobacteraceae</taxon>
        <taxon>Donghicola</taxon>
    </lineage>
</organism>
<dbReference type="Gene3D" id="2.160.20.160">
    <property type="match status" value="1"/>
</dbReference>
<evidence type="ECO:0000313" key="2">
    <source>
        <dbReference type="Proteomes" id="UP000592216"/>
    </source>
</evidence>
<dbReference type="Proteomes" id="UP000592216">
    <property type="component" value="Unassembled WGS sequence"/>
</dbReference>
<dbReference type="PROSITE" id="PS00330">
    <property type="entry name" value="HEMOLYSIN_CALCIUM"/>
    <property type="match status" value="1"/>
</dbReference>
<dbReference type="Pfam" id="PF00353">
    <property type="entry name" value="HemolysinCabind"/>
    <property type="match status" value="1"/>
</dbReference>
<accession>A0A850Q491</accession>
<dbReference type="InterPro" id="IPR011049">
    <property type="entry name" value="Serralysin-like_metalloprot_C"/>
</dbReference>
<comment type="caution">
    <text evidence="1">The sequence shown here is derived from an EMBL/GenBank/DDBJ whole genome shotgun (WGS) entry which is preliminary data.</text>
</comment>
<dbReference type="AlphaFoldDB" id="A0A850Q491"/>
<dbReference type="SUPFAM" id="SSF51120">
    <property type="entry name" value="beta-Roll"/>
    <property type="match status" value="1"/>
</dbReference>
<sequence>MRANRLEIALDGSSDYDTLWGTDCWDDGGWLGYLSIYDETVGNHLITTTLLSGSDWSISALRFGAETLNTAIIRDIDDGLGRNIHYLKLGDNSDVVLETTKVRFIEGYDGDLHDVTLGSQNTKAITLEADVNRVITGSGYVGEIDVDGDDTVTVGTGGAGLIKVRGGVNSVTVTEGYVTSVASFVEASNTININSGGIDQITLSTGQHSITVDEGNVGGLTVYSDGTTNLRMTDSTVQQASLGSSDDTVTLDGGWMGTLRLRDGHDSLTITGGARMGTVSSFGTSDVVVKRNSTLNYVEVEGDAGFDVRDTSRIYSIKANNGDQSITTDAGNIETIAGYNSNMTMDIGSGGVAQIALFGNSDNAHEIHSDGWIGSLLVYNDALVDVTIGAEGAGTISLSGADDTVTTGGGYVDTIRTGDGADTVIMGAGGIATASLGSGDDIIKVTETDPSYLLTVRGQAGSDTIDFSSFDAKLTFSLSKNGAFQNFAAPRAAADVDGGGWLQAIRIENLIGGSNSDKLTGDAEDNVLRGGGGGDVLKGSSGADTLIGGSGSDRLFAGSDRDTDVFVFETADDSSTGRRRDQILQFDSGEDYIDLSDIDADLRASGNQSFDFAASASANSVWVTDTGRHILVSADVDGDRRADFEILIKNVGSLQEDNFIL</sequence>
<evidence type="ECO:0000313" key="1">
    <source>
        <dbReference type="EMBL" id="NVO23774.1"/>
    </source>
</evidence>
<dbReference type="GO" id="GO:0005509">
    <property type="term" value="F:calcium ion binding"/>
    <property type="evidence" value="ECO:0007669"/>
    <property type="project" value="InterPro"/>
</dbReference>
<dbReference type="RefSeq" id="WP_177157644.1">
    <property type="nucleotide sequence ID" value="NZ_JABCJE010000003.1"/>
</dbReference>
<dbReference type="PRINTS" id="PR00313">
    <property type="entry name" value="CABNDNGRPT"/>
</dbReference>
<evidence type="ECO:0008006" key="3">
    <source>
        <dbReference type="Google" id="ProtNLM"/>
    </source>
</evidence>
<proteinExistence type="predicted"/>
<dbReference type="Gene3D" id="2.150.10.10">
    <property type="entry name" value="Serralysin-like metalloprotease, C-terminal"/>
    <property type="match status" value="1"/>
</dbReference>
<name>A0A850Q491_9RHOB</name>
<dbReference type="InterPro" id="IPR001343">
    <property type="entry name" value="Hemolysn_Ca-bd"/>
</dbReference>
<dbReference type="EMBL" id="JABCJE010000003">
    <property type="protein sequence ID" value="NVO23774.1"/>
    <property type="molecule type" value="Genomic_DNA"/>
</dbReference>
<reference evidence="1 2" key="1">
    <citation type="submission" date="2020-04" db="EMBL/GenBank/DDBJ databases">
        <title>Donghicola sp., a member of the Rhodobacteraceae family isolated from mangrove forest in Thailand.</title>
        <authorList>
            <person name="Charoenyingcharoen P."/>
            <person name="Yukphan P."/>
        </authorList>
    </citation>
    <scope>NUCLEOTIDE SEQUENCE [LARGE SCALE GENOMIC DNA]</scope>
    <source>
        <strain evidence="1 2">B5-SW-15</strain>
    </source>
</reference>
<gene>
    <name evidence="1" type="ORF">HJ536_10450</name>
</gene>